<dbReference type="InterPro" id="IPR018860">
    <property type="entry name" value="APC_suCDC26"/>
</dbReference>
<feature type="region of interest" description="Disordered" evidence="2">
    <location>
        <begin position="255"/>
        <end position="297"/>
    </location>
</feature>
<keyword evidence="1" id="KW-0833">Ubl conjugation pathway</keyword>
<dbReference type="OrthoDB" id="5244857at2759"/>
<feature type="compositionally biased region" description="Basic and acidic residues" evidence="2">
    <location>
        <begin position="471"/>
        <end position="482"/>
    </location>
</feature>
<accession>A0A179FBY9</accession>
<feature type="compositionally biased region" description="Low complexity" evidence="2">
    <location>
        <begin position="372"/>
        <end position="386"/>
    </location>
</feature>
<evidence type="ECO:0000256" key="2">
    <source>
        <dbReference type="SAM" id="MobiDB-lite"/>
    </source>
</evidence>
<evidence type="ECO:0000256" key="1">
    <source>
        <dbReference type="ARBA" id="ARBA00022786"/>
    </source>
</evidence>
<feature type="region of interest" description="Disordered" evidence="2">
    <location>
        <begin position="752"/>
        <end position="785"/>
    </location>
</feature>
<feature type="compositionally biased region" description="Polar residues" evidence="2">
    <location>
        <begin position="87"/>
        <end position="102"/>
    </location>
</feature>
<feature type="region of interest" description="Disordered" evidence="2">
    <location>
        <begin position="360"/>
        <end position="487"/>
    </location>
</feature>
<feature type="compositionally biased region" description="Polar residues" evidence="2">
    <location>
        <begin position="415"/>
        <end position="425"/>
    </location>
</feature>
<dbReference type="Pfam" id="PF10471">
    <property type="entry name" value="ANAPC_CDC26"/>
    <property type="match status" value="1"/>
</dbReference>
<dbReference type="Proteomes" id="UP000078397">
    <property type="component" value="Unassembled WGS sequence"/>
</dbReference>
<feature type="compositionally biased region" description="Basic and acidic residues" evidence="2">
    <location>
        <begin position="773"/>
        <end position="785"/>
    </location>
</feature>
<name>A0A179FBY9_METCM</name>
<comment type="caution">
    <text evidence="3">The sequence shown here is derived from an EMBL/GenBank/DDBJ whole genome shotgun (WGS) entry which is preliminary data.</text>
</comment>
<protein>
    <submittedName>
        <fullName evidence="3">Zinc finger domain-containing protein</fullName>
    </submittedName>
</protein>
<gene>
    <name evidence="3" type="ORF">VFPPC_08911</name>
</gene>
<dbReference type="EMBL" id="LSBJ02000006">
    <property type="protein sequence ID" value="OAQ62992.1"/>
    <property type="molecule type" value="Genomic_DNA"/>
</dbReference>
<dbReference type="KEGG" id="pchm:VFPPC_08911"/>
<feature type="compositionally biased region" description="Basic and acidic residues" evidence="2">
    <location>
        <begin position="360"/>
        <end position="371"/>
    </location>
</feature>
<proteinExistence type="predicted"/>
<keyword evidence="4" id="KW-1185">Reference proteome</keyword>
<dbReference type="GO" id="GO:0031145">
    <property type="term" value="P:anaphase-promoting complex-dependent catabolic process"/>
    <property type="evidence" value="ECO:0007669"/>
    <property type="project" value="InterPro"/>
</dbReference>
<sequence length="785" mass="86411">MERVTMELPSPPTAPTSQADQRSSQRHHRRTHSFDESISYHIPPRHSSLSLSWLPSARRQRTLAPAVSRSAHESYGALTPPPPVQPGDSTFSSATSLHTVQRPSADAVGNKRNVGAGSVTRTRWSELPNAEQDRMRARRNSRLAAGLYEHSRDKNGEQSERSFSPFSDSAVKMMPDGHLERLVVTPSLGHHDAWTESVQLLIKETADAFQAVHETMNDATLTSWLLDLPETQEVSGESEAPADFVPPHTTVYHHNEQEQEITTNNPLPPPPPPRKSINPTTDKPLPPCPEKPKMQGLKEELKKVSKYRVLRPTKSAKWAVSNGVAQLLSSAGLKRLQVDEMLTPERIEEMRVKRLRKDLERSSFEGRDSSESSRSVSSQQTSKSISKANNNESKEEKPSALALDDAVIHTDFSLPGTSAQKSVPVQAQDKCEASNTGSLNPPPKNPQRYVFTKTKSRLPTIPEVVAQPEEPTGRPSEDHSLRSQDSGEFVNIPGPPLADARSTVGHDHIPCQAADDSANVDEEPEDDDIDYCDYQVAIQGMSSDLRTALHEEDENDMAEDMTAWFETFGFETHGELIPDGASSPWSLSSRSVISTSPSTISGDADGPMPVTSDDNYTFAGPMRFFRSQVPPKKWAPSEGSLKQYNLREAQGPPCRLRTTPPLVVGEGAAGYVSEKVAESALLGSTPSASPTPTIKHQTKFTASSLLRAHPTNTMLRRPPTTLSITAEDVAAYEDRRANEALLAQQQARAEQAYAQQQSQMEGVQESPGTMGRRVRDERLGITRRR</sequence>
<dbReference type="RefSeq" id="XP_018140572.1">
    <property type="nucleotide sequence ID" value="XM_018287532.1"/>
</dbReference>
<dbReference type="GeneID" id="28851526"/>
<evidence type="ECO:0000313" key="4">
    <source>
        <dbReference type="Proteomes" id="UP000078397"/>
    </source>
</evidence>
<dbReference type="AlphaFoldDB" id="A0A179FBY9"/>
<evidence type="ECO:0000313" key="3">
    <source>
        <dbReference type="EMBL" id="OAQ62992.1"/>
    </source>
</evidence>
<dbReference type="GO" id="GO:0005680">
    <property type="term" value="C:anaphase-promoting complex"/>
    <property type="evidence" value="ECO:0007669"/>
    <property type="project" value="InterPro"/>
</dbReference>
<reference evidence="3 4" key="1">
    <citation type="journal article" date="2016" name="PLoS Pathog.">
        <title>Biosynthesis of antibiotic leucinostatins in bio-control fungus Purpureocillium lilacinum and their inhibition on phytophthora revealed by genome mining.</title>
        <authorList>
            <person name="Wang G."/>
            <person name="Liu Z."/>
            <person name="Lin R."/>
            <person name="Li E."/>
            <person name="Mao Z."/>
            <person name="Ling J."/>
            <person name="Yang Y."/>
            <person name="Yin W.B."/>
            <person name="Xie B."/>
        </authorList>
    </citation>
    <scope>NUCLEOTIDE SEQUENCE [LARGE SCALE GENOMIC DNA]</scope>
    <source>
        <strain evidence="3">170</strain>
    </source>
</reference>
<organism evidence="3 4">
    <name type="scientific">Pochonia chlamydosporia 170</name>
    <dbReference type="NCBI Taxonomy" id="1380566"/>
    <lineage>
        <taxon>Eukaryota</taxon>
        <taxon>Fungi</taxon>
        <taxon>Dikarya</taxon>
        <taxon>Ascomycota</taxon>
        <taxon>Pezizomycotina</taxon>
        <taxon>Sordariomycetes</taxon>
        <taxon>Hypocreomycetidae</taxon>
        <taxon>Hypocreales</taxon>
        <taxon>Clavicipitaceae</taxon>
        <taxon>Pochonia</taxon>
    </lineage>
</organism>
<feature type="region of interest" description="Disordered" evidence="2">
    <location>
        <begin position="1"/>
        <end position="137"/>
    </location>
</feature>